<reference evidence="3" key="1">
    <citation type="submission" date="2013-12" db="EMBL/GenBank/DDBJ databases">
        <title>The complete genome sequence of Methanobacterium sp. BRM9.</title>
        <authorList>
            <consortium name="Pastoral Greenhouse Gas Research Consortium"/>
            <person name="Kelly W.J."/>
            <person name="Leahy S.C."/>
            <person name="Perry R."/>
            <person name="Li D."/>
            <person name="Altermann E."/>
            <person name="Lambie S.C."/>
            <person name="Attwood G.T."/>
        </authorList>
    </citation>
    <scope>NUCLEOTIDE SEQUENCE [LARGE SCALE GENOMIC DNA]</scope>
    <source>
        <strain evidence="3">BRM9</strain>
    </source>
</reference>
<evidence type="ECO:0000256" key="2">
    <source>
        <dbReference type="HAMAP-Rule" id="MF_00634"/>
    </source>
</evidence>
<dbReference type="SUPFAM" id="SSF69786">
    <property type="entry name" value="YggU-like"/>
    <property type="match status" value="1"/>
</dbReference>
<evidence type="ECO:0000313" key="4">
    <source>
        <dbReference type="EMBL" id="CEL24038.1"/>
    </source>
</evidence>
<dbReference type="KEGG" id="mfc:BRM9_1966"/>
<dbReference type="Proteomes" id="UP000062768">
    <property type="component" value="Chromosome I"/>
</dbReference>
<dbReference type="EMBL" id="LN734822">
    <property type="protein sequence ID" value="CEL24038.1"/>
    <property type="molecule type" value="Genomic_DNA"/>
</dbReference>
<reference evidence="4" key="2">
    <citation type="submission" date="2014-09" db="EMBL/GenBank/DDBJ databases">
        <authorList>
            <person name="Bishop-Lilly K.A."/>
            <person name="Broomall S.M."/>
            <person name="Chain P.S."/>
            <person name="Chertkov O."/>
            <person name="Coyne S.R."/>
            <person name="Daligault H.E."/>
            <person name="Davenport K.W."/>
            <person name="Erkkila T."/>
            <person name="Frey K.G."/>
            <person name="Gibbons H.S."/>
            <person name="Gu W."/>
            <person name="Jaissle J."/>
            <person name="Johnson S.L."/>
            <person name="Koroleva G.I."/>
            <person name="Ladner J.T."/>
            <person name="Lo C.-C."/>
            <person name="Minogue T.D."/>
            <person name="Munk C."/>
            <person name="Palacios G.F."/>
            <person name="Redden C.L."/>
            <person name="Rosenzweig C.N."/>
            <person name="Scholz M.B."/>
            <person name="Teshima H."/>
            <person name="Xu Y."/>
        </authorList>
    </citation>
    <scope>NUCLEOTIDE SEQUENCE</scope>
    <source>
        <strain evidence="4">Mb9</strain>
    </source>
</reference>
<keyword evidence="6" id="KW-1185">Reference proteome</keyword>
<name>A0A089ZHG3_METFO</name>
<comment type="similarity">
    <text evidence="1 2">Belongs to the UPF0235 family.</text>
</comment>
<sequence length="100" mass="11415">MQAVKTTPQGITVMIEVSPKSDQFQITGYNQWRKTLEVKLKSQPTKGKANKELMKEFSQLTGHATDIVAGHKSRQKTILIYDMGEEEFNKILKDLNLTFD</sequence>
<dbReference type="AlphaFoldDB" id="A0A089ZHG3"/>
<dbReference type="Proteomes" id="UP000029661">
    <property type="component" value="Chromosome"/>
</dbReference>
<organism evidence="3 5">
    <name type="scientific">Methanobacterium formicicum</name>
    <dbReference type="NCBI Taxonomy" id="2162"/>
    <lineage>
        <taxon>Archaea</taxon>
        <taxon>Methanobacteriati</taxon>
        <taxon>Methanobacteriota</taxon>
        <taxon>Methanomada group</taxon>
        <taxon>Methanobacteria</taxon>
        <taxon>Methanobacteriales</taxon>
        <taxon>Methanobacteriaceae</taxon>
        <taxon>Methanobacterium</taxon>
    </lineage>
</organism>
<dbReference type="EMBL" id="CP006933">
    <property type="protein sequence ID" value="AIS32770.1"/>
    <property type="molecule type" value="Genomic_DNA"/>
</dbReference>
<dbReference type="RefSeq" id="WP_048085638.1">
    <property type="nucleotide sequence ID" value="NZ_CALCVY010000113.1"/>
</dbReference>
<accession>A0A089ZHG3</accession>
<dbReference type="Gene3D" id="3.30.1200.10">
    <property type="entry name" value="YggU-like"/>
    <property type="match status" value="1"/>
</dbReference>
<dbReference type="HAMAP" id="MF_00634">
    <property type="entry name" value="UPF0235"/>
    <property type="match status" value="1"/>
</dbReference>
<dbReference type="InterPro" id="IPR036591">
    <property type="entry name" value="YggU-like_sf"/>
</dbReference>
<dbReference type="SMART" id="SM01152">
    <property type="entry name" value="DUF167"/>
    <property type="match status" value="1"/>
</dbReference>
<evidence type="ECO:0000313" key="6">
    <source>
        <dbReference type="Proteomes" id="UP000062768"/>
    </source>
</evidence>
<dbReference type="Pfam" id="PF02594">
    <property type="entry name" value="DUF167"/>
    <property type="match status" value="1"/>
</dbReference>
<dbReference type="NCBIfam" id="TIGR00251">
    <property type="entry name" value="DUF167 family protein"/>
    <property type="match status" value="1"/>
</dbReference>
<evidence type="ECO:0000313" key="3">
    <source>
        <dbReference type="EMBL" id="AIS32770.1"/>
    </source>
</evidence>
<dbReference type="GeneID" id="26738651"/>
<dbReference type="InterPro" id="IPR003746">
    <property type="entry name" value="DUF167"/>
</dbReference>
<evidence type="ECO:0000313" key="5">
    <source>
        <dbReference type="Proteomes" id="UP000029661"/>
    </source>
</evidence>
<dbReference type="OrthoDB" id="53248at2157"/>
<proteinExistence type="inferred from homology"/>
<dbReference type="STRING" id="2162.BRM9_1966"/>
<evidence type="ECO:0000256" key="1">
    <source>
        <dbReference type="ARBA" id="ARBA00010364"/>
    </source>
</evidence>
<dbReference type="PATRIC" id="fig|2162.10.peg.401"/>
<gene>
    <name evidence="3" type="ORF">BRM9_1966</name>
    <name evidence="4" type="ORF">MB9_0390</name>
</gene>
<protein>
    <recommendedName>
        <fullName evidence="2">UPF0235 protein BRM9_1966</fullName>
    </recommendedName>
</protein>